<proteinExistence type="predicted"/>
<name>E4URZ3_ARTGP</name>
<dbReference type="OMA" id="KFEYQAV"/>
<evidence type="ECO:0000313" key="2">
    <source>
        <dbReference type="Proteomes" id="UP000002669"/>
    </source>
</evidence>
<dbReference type="HOGENOM" id="CLU_093895_0_0_1"/>
<accession>E4URZ3</accession>
<dbReference type="VEuPathDB" id="FungiDB:MGYG_04254"/>
<sequence length="259" mass="30229">MEAPRSSSLPCPLADGTIKLIHCPDQLSPRQKKKLQAYICCIKKLTDPKVKVTHDETEAFLSMVFHRWTTADPIPAPPKKRPTPKFEDIAVEIGVFTADVPIPWGSYRRKKASLYADHQTPPERKAGAPIYMRMSPPWKDWNLDICRLIDGKCRFLPEGTVQFRYHEGMCERVAKFLAMKQMDDFSFYQLHRFNVELAVFFCRRLILRFALGLLEYRPISSHDFYNFWLFRNYRWSSESRMDPGGRLLSLPRPGLFDLP</sequence>
<dbReference type="AlphaFoldDB" id="E4URZ3"/>
<gene>
    <name evidence="1" type="ORF">MGYG_04254</name>
</gene>
<reference evidence="2" key="1">
    <citation type="journal article" date="2012" name="MBio">
        <title>Comparative genome analysis of Trichophyton rubrum and related dermatophytes reveals candidate genes involved in infection.</title>
        <authorList>
            <person name="Martinez D.A."/>
            <person name="Oliver B.G."/>
            <person name="Graeser Y."/>
            <person name="Goldberg J.M."/>
            <person name="Li W."/>
            <person name="Martinez-Rossi N.M."/>
            <person name="Monod M."/>
            <person name="Shelest E."/>
            <person name="Barton R.C."/>
            <person name="Birch E."/>
            <person name="Brakhage A.A."/>
            <person name="Chen Z."/>
            <person name="Gurr S.J."/>
            <person name="Heiman D."/>
            <person name="Heitman J."/>
            <person name="Kosti I."/>
            <person name="Rossi A."/>
            <person name="Saif S."/>
            <person name="Samalova M."/>
            <person name="Saunders C.W."/>
            <person name="Shea T."/>
            <person name="Summerbell R.C."/>
            <person name="Xu J."/>
            <person name="Young S."/>
            <person name="Zeng Q."/>
            <person name="Birren B.W."/>
            <person name="Cuomo C.A."/>
            <person name="White T.C."/>
        </authorList>
    </citation>
    <scope>NUCLEOTIDE SEQUENCE [LARGE SCALE GENOMIC DNA]</scope>
    <source>
        <strain evidence="2">ATCC MYA-4604 / CBS 118893</strain>
    </source>
</reference>
<dbReference type="eggNOG" id="ENOG502RQUA">
    <property type="taxonomic scope" value="Eukaryota"/>
</dbReference>
<dbReference type="GeneID" id="10029368"/>
<organism evidence="2">
    <name type="scientific">Arthroderma gypseum (strain ATCC MYA-4604 / CBS 118893)</name>
    <name type="common">Microsporum gypseum</name>
    <dbReference type="NCBI Taxonomy" id="535722"/>
    <lineage>
        <taxon>Eukaryota</taxon>
        <taxon>Fungi</taxon>
        <taxon>Dikarya</taxon>
        <taxon>Ascomycota</taxon>
        <taxon>Pezizomycotina</taxon>
        <taxon>Eurotiomycetes</taxon>
        <taxon>Eurotiomycetidae</taxon>
        <taxon>Onygenales</taxon>
        <taxon>Arthrodermataceae</taxon>
        <taxon>Nannizzia</taxon>
    </lineage>
</organism>
<dbReference type="OrthoDB" id="4172921at2759"/>
<dbReference type="EMBL" id="DS989824">
    <property type="protein sequence ID" value="EFR01250.1"/>
    <property type="molecule type" value="Genomic_DNA"/>
</dbReference>
<protein>
    <submittedName>
        <fullName evidence="1">Uncharacterized protein</fullName>
    </submittedName>
</protein>
<dbReference type="InParanoid" id="E4URZ3"/>
<evidence type="ECO:0000313" key="1">
    <source>
        <dbReference type="EMBL" id="EFR01250.1"/>
    </source>
</evidence>
<dbReference type="RefSeq" id="XP_003174080.1">
    <property type="nucleotide sequence ID" value="XM_003174032.1"/>
</dbReference>
<keyword evidence="2" id="KW-1185">Reference proteome</keyword>
<dbReference type="Proteomes" id="UP000002669">
    <property type="component" value="Unassembled WGS sequence"/>
</dbReference>